<dbReference type="AlphaFoldDB" id="A0AA88N4B1"/>
<dbReference type="EMBL" id="JAUPFM010000006">
    <property type="protein sequence ID" value="KAK2849599.1"/>
    <property type="molecule type" value="Genomic_DNA"/>
</dbReference>
<keyword evidence="4" id="KW-0325">Glycoprotein</keyword>
<dbReference type="InterPro" id="IPR013783">
    <property type="entry name" value="Ig-like_fold"/>
</dbReference>
<comment type="caution">
    <text evidence="8">The sequence shown here is derived from an EMBL/GenBank/DDBJ whole genome shotgun (WGS) entry which is preliminary data.</text>
</comment>
<dbReference type="GO" id="GO:0016020">
    <property type="term" value="C:membrane"/>
    <property type="evidence" value="ECO:0007669"/>
    <property type="project" value="UniProtKB-SubCell"/>
</dbReference>
<feature type="chain" id="PRO_5041643146" description="Ig-like domain-containing protein" evidence="6">
    <location>
        <begin position="18"/>
        <end position="518"/>
    </location>
</feature>
<evidence type="ECO:0000313" key="8">
    <source>
        <dbReference type="EMBL" id="KAK2849599.1"/>
    </source>
</evidence>
<evidence type="ECO:0000259" key="7">
    <source>
        <dbReference type="PROSITE" id="PS50835"/>
    </source>
</evidence>
<proteinExistence type="predicted"/>
<keyword evidence="3 5" id="KW-0472">Membrane</keyword>
<keyword evidence="2 6" id="KW-0732">Signal</keyword>
<feature type="signal peptide" evidence="6">
    <location>
        <begin position="1"/>
        <end position="17"/>
    </location>
</feature>
<accession>A0AA88N4B1</accession>
<dbReference type="Proteomes" id="UP001187415">
    <property type="component" value="Unassembled WGS sequence"/>
</dbReference>
<name>A0AA88N4B1_CHASR</name>
<evidence type="ECO:0000256" key="6">
    <source>
        <dbReference type="SAM" id="SignalP"/>
    </source>
</evidence>
<keyword evidence="9" id="KW-1185">Reference proteome</keyword>
<dbReference type="InterPro" id="IPR015631">
    <property type="entry name" value="CD2/SLAM_rcpt"/>
</dbReference>
<protein>
    <recommendedName>
        <fullName evidence="7">Ig-like domain-containing protein</fullName>
    </recommendedName>
</protein>
<dbReference type="PANTHER" id="PTHR12080">
    <property type="entry name" value="SIGNALING LYMPHOCYTIC ACTIVATION MOLECULE"/>
    <property type="match status" value="1"/>
</dbReference>
<evidence type="ECO:0000256" key="1">
    <source>
        <dbReference type="ARBA" id="ARBA00004370"/>
    </source>
</evidence>
<evidence type="ECO:0000256" key="2">
    <source>
        <dbReference type="ARBA" id="ARBA00022729"/>
    </source>
</evidence>
<dbReference type="SUPFAM" id="SSF48726">
    <property type="entry name" value="Immunoglobulin"/>
    <property type="match status" value="2"/>
</dbReference>
<sequence>MEAVVGLLVMLLRVYSGVETYCDGRQNGTQCYGALGGTVVLQLMENTSEIYRFQWTKNNTAIIHWRNNSFIENQIQNRSLFTPSDGTLRINNLSRSDGGEYKLEIYDSYGSFYTFPRYLQFSFQAPVSSVLLVSECLSQGEMRVSCSSEGGDSPQYSWTLDGHTLTDAELLSGNKETNNITLKQHVSGNLVCSVRNHVSHVFKEETISDCGFIFINCTSSDGTHISQWVFAANYTLCVEPTTTTVPTVGKETESIVSAPVSSVLLVSECLSQGEMRVSCSSEGGDSPQYSWTLDGHTLTDAELLSGNKETNNITLKQHVSGNLVCSVRNHVSHVSKEETISDCGFIFINCTSSNGTHISQWVFAANNTLCVEPTTNPTTTTVPTVGKETESIVSGKPITNISNKIMNQTASDSSLNLFKWINSCHSTIFFILPIVAGVLSALVLLSVIGLAVICTQTRKKNIKHKKEDNEVELTYADIRVIQRQERQLQQTAEVEVEYSQTVRPSGDDCVYAKVCRDR</sequence>
<feature type="domain" description="Ig-like" evidence="7">
    <location>
        <begin position="259"/>
        <end position="341"/>
    </location>
</feature>
<dbReference type="PROSITE" id="PS50835">
    <property type="entry name" value="IG_LIKE"/>
    <property type="match status" value="2"/>
</dbReference>
<dbReference type="Gene3D" id="2.60.40.10">
    <property type="entry name" value="Immunoglobulins"/>
    <property type="match status" value="3"/>
</dbReference>
<dbReference type="Pfam" id="PF07686">
    <property type="entry name" value="V-set"/>
    <property type="match status" value="1"/>
</dbReference>
<evidence type="ECO:0000256" key="5">
    <source>
        <dbReference type="SAM" id="Phobius"/>
    </source>
</evidence>
<dbReference type="InterPro" id="IPR036179">
    <property type="entry name" value="Ig-like_dom_sf"/>
</dbReference>
<organism evidence="8 9">
    <name type="scientific">Channa striata</name>
    <name type="common">Snakehead murrel</name>
    <name type="synonym">Ophicephalus striatus</name>
    <dbReference type="NCBI Taxonomy" id="64152"/>
    <lineage>
        <taxon>Eukaryota</taxon>
        <taxon>Metazoa</taxon>
        <taxon>Chordata</taxon>
        <taxon>Craniata</taxon>
        <taxon>Vertebrata</taxon>
        <taxon>Euteleostomi</taxon>
        <taxon>Actinopterygii</taxon>
        <taxon>Neopterygii</taxon>
        <taxon>Teleostei</taxon>
        <taxon>Neoteleostei</taxon>
        <taxon>Acanthomorphata</taxon>
        <taxon>Anabantaria</taxon>
        <taxon>Anabantiformes</taxon>
        <taxon>Channoidei</taxon>
        <taxon>Channidae</taxon>
        <taxon>Channa</taxon>
    </lineage>
</organism>
<comment type="subcellular location">
    <subcellularLocation>
        <location evidence="1">Membrane</location>
    </subcellularLocation>
</comment>
<reference evidence="8" key="1">
    <citation type="submission" date="2023-07" db="EMBL/GenBank/DDBJ databases">
        <title>Chromosome-level Genome Assembly of Striped Snakehead (Channa striata).</title>
        <authorList>
            <person name="Liu H."/>
        </authorList>
    </citation>
    <scope>NUCLEOTIDE SEQUENCE</scope>
    <source>
        <strain evidence="8">Gz</strain>
        <tissue evidence="8">Muscle</tissue>
    </source>
</reference>
<feature type="transmembrane region" description="Helical" evidence="5">
    <location>
        <begin position="428"/>
        <end position="453"/>
    </location>
</feature>
<keyword evidence="5" id="KW-1133">Transmembrane helix</keyword>
<dbReference type="InterPro" id="IPR007110">
    <property type="entry name" value="Ig-like_dom"/>
</dbReference>
<evidence type="ECO:0000256" key="4">
    <source>
        <dbReference type="ARBA" id="ARBA00023180"/>
    </source>
</evidence>
<dbReference type="InterPro" id="IPR013106">
    <property type="entry name" value="Ig_V-set"/>
</dbReference>
<gene>
    <name evidence="8" type="ORF">Q5P01_009433</name>
</gene>
<feature type="domain" description="Ig-like" evidence="7">
    <location>
        <begin position="126"/>
        <end position="208"/>
    </location>
</feature>
<evidence type="ECO:0000256" key="3">
    <source>
        <dbReference type="ARBA" id="ARBA00023136"/>
    </source>
</evidence>
<dbReference type="PANTHER" id="PTHR12080:SF111">
    <property type="entry name" value="IMMUNOGLOBULIN V-SET DOMAIN-CONTAINING PROTEIN"/>
    <property type="match status" value="1"/>
</dbReference>
<evidence type="ECO:0000313" key="9">
    <source>
        <dbReference type="Proteomes" id="UP001187415"/>
    </source>
</evidence>
<keyword evidence="5" id="KW-0812">Transmembrane</keyword>